<dbReference type="GO" id="GO:0015171">
    <property type="term" value="F:amino acid transmembrane transporter activity"/>
    <property type="evidence" value="ECO:0007669"/>
    <property type="project" value="TreeGrafter"/>
</dbReference>
<dbReference type="Gene3D" id="1.20.1740.10">
    <property type="entry name" value="Amino acid/polyamine transporter I"/>
    <property type="match status" value="1"/>
</dbReference>
<dbReference type="GO" id="GO:0016020">
    <property type="term" value="C:membrane"/>
    <property type="evidence" value="ECO:0007669"/>
    <property type="project" value="UniProtKB-SubCell"/>
</dbReference>
<feature type="transmembrane region" description="Helical" evidence="5">
    <location>
        <begin position="6"/>
        <end position="23"/>
    </location>
</feature>
<dbReference type="Pfam" id="PF00324">
    <property type="entry name" value="AA_permease"/>
    <property type="match status" value="1"/>
</dbReference>
<feature type="transmembrane region" description="Helical" evidence="5">
    <location>
        <begin position="306"/>
        <end position="325"/>
    </location>
</feature>
<evidence type="ECO:0000256" key="2">
    <source>
        <dbReference type="ARBA" id="ARBA00022692"/>
    </source>
</evidence>
<evidence type="ECO:0000256" key="1">
    <source>
        <dbReference type="ARBA" id="ARBA00004141"/>
    </source>
</evidence>
<dbReference type="PANTHER" id="PTHR43341">
    <property type="entry name" value="AMINO ACID PERMEASE"/>
    <property type="match status" value="1"/>
</dbReference>
<evidence type="ECO:0000256" key="4">
    <source>
        <dbReference type="ARBA" id="ARBA00023136"/>
    </source>
</evidence>
<feature type="transmembrane region" description="Helical" evidence="5">
    <location>
        <begin position="238"/>
        <end position="256"/>
    </location>
</feature>
<name>N1QGB4_SPHMS</name>
<evidence type="ECO:0000259" key="6">
    <source>
        <dbReference type="Pfam" id="PF00324"/>
    </source>
</evidence>
<evidence type="ECO:0000313" key="7">
    <source>
        <dbReference type="EMBL" id="EMF12342.1"/>
    </source>
</evidence>
<gene>
    <name evidence="7" type="ORF">SEPMUDRAFT_126602</name>
</gene>
<proteinExistence type="predicted"/>
<dbReference type="STRING" id="692275.N1QGB4"/>
<dbReference type="OrthoDB" id="10062876at2759"/>
<evidence type="ECO:0000256" key="5">
    <source>
        <dbReference type="SAM" id="Phobius"/>
    </source>
</evidence>
<feature type="domain" description="Amino acid permease/ SLC12A" evidence="6">
    <location>
        <begin position="2"/>
        <end position="329"/>
    </location>
</feature>
<keyword evidence="2 5" id="KW-0812">Transmembrane</keyword>
<dbReference type="EMBL" id="KB456265">
    <property type="protein sequence ID" value="EMF12342.1"/>
    <property type="molecule type" value="Genomic_DNA"/>
</dbReference>
<dbReference type="PIRSF" id="PIRSF006060">
    <property type="entry name" value="AA_transporter"/>
    <property type="match status" value="1"/>
</dbReference>
<feature type="transmembrane region" description="Helical" evidence="5">
    <location>
        <begin position="199"/>
        <end position="218"/>
    </location>
</feature>
<dbReference type="PANTHER" id="PTHR43341:SF15">
    <property type="entry name" value="GENERAL AMINO ACID PERMEASE AGP2"/>
    <property type="match status" value="1"/>
</dbReference>
<keyword evidence="4 5" id="KW-0472">Membrane</keyword>
<dbReference type="HOGENOM" id="CLU_007946_8_0_1"/>
<feature type="transmembrane region" description="Helical" evidence="5">
    <location>
        <begin position="94"/>
        <end position="115"/>
    </location>
</feature>
<sequence>MAIFKVFLIGICLSFTFVTMLGGNPIHDRYGFRFWNEPGAFVEHLVPGSTGRFLGVLSCIVQATFTICGPEYIAMVAGETASPRRVLRKAYRSFVWRMLFFFVSSSLAMGIVIPYNDETLSAVLSGDVAGSGTGAASPYVIAMNRLKISGLPHLVNALIMTSVLSSGNGIFFAATRTLDGMALAGHAPAFFSRTLKNGVPVFSVFAILAICCLAFLQVSASSAKVLTWLVDLITAAQLLNYFAVALTYRHFYAALIKQGVDRRTLPYRGKFQPYTSHIAMTGCMIMMLLLGYDLFIVGGWSTTFFFLDYTFLAAFPMAFVIWKVVKKTRYVKMGTADLSVGGLVREIDLYEQLQPEVRSKGLWSSVRSRKLASG</sequence>
<comment type="subcellular location">
    <subcellularLocation>
        <location evidence="1">Membrane</location>
        <topology evidence="1">Multi-pass membrane protein</topology>
    </subcellularLocation>
</comment>
<keyword evidence="3 5" id="KW-1133">Transmembrane helix</keyword>
<evidence type="ECO:0000313" key="8">
    <source>
        <dbReference type="Proteomes" id="UP000016931"/>
    </source>
</evidence>
<dbReference type="eggNOG" id="KOG1286">
    <property type="taxonomic scope" value="Eukaryota"/>
</dbReference>
<dbReference type="RefSeq" id="XP_016760463.1">
    <property type="nucleotide sequence ID" value="XM_016902086.1"/>
</dbReference>
<organism evidence="7 8">
    <name type="scientific">Sphaerulina musiva (strain SO2202)</name>
    <name type="common">Poplar stem canker fungus</name>
    <name type="synonym">Septoria musiva</name>
    <dbReference type="NCBI Taxonomy" id="692275"/>
    <lineage>
        <taxon>Eukaryota</taxon>
        <taxon>Fungi</taxon>
        <taxon>Dikarya</taxon>
        <taxon>Ascomycota</taxon>
        <taxon>Pezizomycotina</taxon>
        <taxon>Dothideomycetes</taxon>
        <taxon>Dothideomycetidae</taxon>
        <taxon>Mycosphaerellales</taxon>
        <taxon>Mycosphaerellaceae</taxon>
        <taxon>Sphaerulina</taxon>
    </lineage>
</organism>
<dbReference type="Proteomes" id="UP000016931">
    <property type="component" value="Unassembled WGS sequence"/>
</dbReference>
<keyword evidence="8" id="KW-1185">Reference proteome</keyword>
<feature type="transmembrane region" description="Helical" evidence="5">
    <location>
        <begin position="154"/>
        <end position="178"/>
    </location>
</feature>
<dbReference type="AlphaFoldDB" id="N1QGB4"/>
<accession>N1QGB4</accession>
<protein>
    <recommendedName>
        <fullName evidence="6">Amino acid permease/ SLC12A domain-containing protein</fullName>
    </recommendedName>
</protein>
<feature type="transmembrane region" description="Helical" evidence="5">
    <location>
        <begin position="277"/>
        <end position="300"/>
    </location>
</feature>
<dbReference type="GeneID" id="27899223"/>
<reference evidence="7 8" key="1">
    <citation type="journal article" date="2012" name="PLoS Pathog.">
        <title>Diverse lifestyles and strategies of plant pathogenesis encoded in the genomes of eighteen Dothideomycetes fungi.</title>
        <authorList>
            <person name="Ohm R.A."/>
            <person name="Feau N."/>
            <person name="Henrissat B."/>
            <person name="Schoch C.L."/>
            <person name="Horwitz B.A."/>
            <person name="Barry K.W."/>
            <person name="Condon B.J."/>
            <person name="Copeland A.C."/>
            <person name="Dhillon B."/>
            <person name="Glaser F."/>
            <person name="Hesse C.N."/>
            <person name="Kosti I."/>
            <person name="LaButti K."/>
            <person name="Lindquist E.A."/>
            <person name="Lucas S."/>
            <person name="Salamov A.A."/>
            <person name="Bradshaw R.E."/>
            <person name="Ciuffetti L."/>
            <person name="Hamelin R.C."/>
            <person name="Kema G.H.J."/>
            <person name="Lawrence C."/>
            <person name="Scott J.A."/>
            <person name="Spatafora J.W."/>
            <person name="Turgeon B.G."/>
            <person name="de Wit P.J.G.M."/>
            <person name="Zhong S."/>
            <person name="Goodwin S.B."/>
            <person name="Grigoriev I.V."/>
        </authorList>
    </citation>
    <scope>NUCLEOTIDE SEQUENCE [LARGE SCALE GENOMIC DNA]</scope>
    <source>
        <strain evidence="7 8">SO2202</strain>
    </source>
</reference>
<dbReference type="InterPro" id="IPR004841">
    <property type="entry name" value="AA-permease/SLC12A_dom"/>
</dbReference>
<dbReference type="OMA" id="FLDYGMI"/>
<evidence type="ECO:0000256" key="3">
    <source>
        <dbReference type="ARBA" id="ARBA00022989"/>
    </source>
</evidence>
<dbReference type="InterPro" id="IPR050524">
    <property type="entry name" value="APC_YAT"/>
</dbReference>